<dbReference type="AlphaFoldDB" id="A0A928X0U6"/>
<proteinExistence type="predicted"/>
<keyword evidence="4" id="KW-1185">Reference proteome</keyword>
<feature type="compositionally biased region" description="Polar residues" evidence="1">
    <location>
        <begin position="110"/>
        <end position="122"/>
    </location>
</feature>
<organism evidence="3 4">
    <name type="scientific">Leptolyngbya cf. ectocarpi LEGE 11479</name>
    <dbReference type="NCBI Taxonomy" id="1828722"/>
    <lineage>
        <taxon>Bacteria</taxon>
        <taxon>Bacillati</taxon>
        <taxon>Cyanobacteriota</taxon>
        <taxon>Cyanophyceae</taxon>
        <taxon>Leptolyngbyales</taxon>
        <taxon>Leptolyngbyaceae</taxon>
        <taxon>Leptolyngbya group</taxon>
        <taxon>Leptolyngbya</taxon>
    </lineage>
</organism>
<dbReference type="Pfam" id="PF00313">
    <property type="entry name" value="CSD"/>
    <property type="match status" value="1"/>
</dbReference>
<dbReference type="SUPFAM" id="SSF50249">
    <property type="entry name" value="Nucleic acid-binding proteins"/>
    <property type="match status" value="1"/>
</dbReference>
<dbReference type="EMBL" id="JADEXP010000039">
    <property type="protein sequence ID" value="MBE9066362.1"/>
    <property type="molecule type" value="Genomic_DNA"/>
</dbReference>
<feature type="compositionally biased region" description="Polar residues" evidence="1">
    <location>
        <begin position="63"/>
        <end position="87"/>
    </location>
</feature>
<protein>
    <submittedName>
        <fullName evidence="3">Cold shock domain-containing protein</fullName>
    </submittedName>
</protein>
<dbReference type="RefSeq" id="WP_193992065.1">
    <property type="nucleotide sequence ID" value="NZ_JADEXP010000039.1"/>
</dbReference>
<evidence type="ECO:0000256" key="1">
    <source>
        <dbReference type="SAM" id="MobiDB-lite"/>
    </source>
</evidence>
<reference evidence="3" key="1">
    <citation type="submission" date="2020-10" db="EMBL/GenBank/DDBJ databases">
        <authorList>
            <person name="Castelo-Branco R."/>
            <person name="Eusebio N."/>
            <person name="Adriana R."/>
            <person name="Vieira A."/>
            <person name="Brugerolle De Fraissinette N."/>
            <person name="Rezende De Castro R."/>
            <person name="Schneider M.P."/>
            <person name="Vasconcelos V."/>
            <person name="Leao P.N."/>
        </authorList>
    </citation>
    <scope>NUCLEOTIDE SEQUENCE</scope>
    <source>
        <strain evidence="3">LEGE 11479</strain>
    </source>
</reference>
<evidence type="ECO:0000313" key="4">
    <source>
        <dbReference type="Proteomes" id="UP000615026"/>
    </source>
</evidence>
<evidence type="ECO:0000313" key="3">
    <source>
        <dbReference type="EMBL" id="MBE9066362.1"/>
    </source>
</evidence>
<evidence type="ECO:0000259" key="2">
    <source>
        <dbReference type="Pfam" id="PF00313"/>
    </source>
</evidence>
<dbReference type="GO" id="GO:0003676">
    <property type="term" value="F:nucleic acid binding"/>
    <property type="evidence" value="ECO:0007669"/>
    <property type="project" value="InterPro"/>
</dbReference>
<feature type="region of interest" description="Disordered" evidence="1">
    <location>
        <begin position="110"/>
        <end position="178"/>
    </location>
</feature>
<accession>A0A928X0U6</accession>
<dbReference type="InterPro" id="IPR012340">
    <property type="entry name" value="NA-bd_OB-fold"/>
</dbReference>
<feature type="region of interest" description="Disordered" evidence="1">
    <location>
        <begin position="22"/>
        <end position="95"/>
    </location>
</feature>
<dbReference type="InterPro" id="IPR002059">
    <property type="entry name" value="CSP_DNA-bd"/>
</dbReference>
<feature type="domain" description="CSD" evidence="2">
    <location>
        <begin position="222"/>
        <end position="286"/>
    </location>
</feature>
<name>A0A928X0U6_LEPEC</name>
<comment type="caution">
    <text evidence="3">The sequence shown here is derived from an EMBL/GenBank/DDBJ whole genome shotgun (WGS) entry which is preliminary data.</text>
</comment>
<sequence length="289" mass="31830">MVRRLIQDFLHWLQHILAQVRGSNDNHQPPAPQQRLPPSQQHREAPDSQESSHSVPTPIPSYEQPNEQLDTESSTSEQPVQPTNPTSAKEAREASESNFQVLLSDYQYSPNPAIQDLSHQLSQPPPQTEAQPTAAPSKSQPDFSDIDLPASETRLPTKPGPLPTFPASKQESLPTEQSATSIIDGISHISDANSAETNIAPLRSTSTLSETPGTDSKSITKQGVVKLLFKLKQSNHHGYIEPKDGSKDIIFHQKYIGHEIFGQLERGMEVEVTAHITAGKAYADHIRIL</sequence>
<dbReference type="Proteomes" id="UP000615026">
    <property type="component" value="Unassembled WGS sequence"/>
</dbReference>
<gene>
    <name evidence="3" type="ORF">IQ260_06825</name>
</gene>
<dbReference type="Gene3D" id="2.40.50.140">
    <property type="entry name" value="Nucleic acid-binding proteins"/>
    <property type="match status" value="1"/>
</dbReference>
<feature type="compositionally biased region" description="Polar residues" evidence="1">
    <location>
        <begin position="167"/>
        <end position="178"/>
    </location>
</feature>